<dbReference type="Pfam" id="PF02744">
    <property type="entry name" value="GalP_UDP_tr_C"/>
    <property type="match status" value="1"/>
</dbReference>
<evidence type="ECO:0000256" key="5">
    <source>
        <dbReference type="ARBA" id="ARBA00022723"/>
    </source>
</evidence>
<feature type="domain" description="Galactose-1-phosphate uridyl transferase C-terminal" evidence="11">
    <location>
        <begin position="187"/>
        <end position="297"/>
    </location>
</feature>
<dbReference type="NCBIfam" id="TIGR00209">
    <property type="entry name" value="galT_1"/>
    <property type="match status" value="1"/>
</dbReference>
<evidence type="ECO:0000256" key="6">
    <source>
        <dbReference type="ARBA" id="ARBA00022833"/>
    </source>
</evidence>
<dbReference type="Proteomes" id="UP001235303">
    <property type="component" value="Unassembled WGS sequence"/>
</dbReference>
<dbReference type="InterPro" id="IPR005850">
    <property type="entry name" value="GalP_Utransf_C"/>
</dbReference>
<evidence type="ECO:0000256" key="9">
    <source>
        <dbReference type="NCBIfam" id="TIGR00209"/>
    </source>
</evidence>
<keyword evidence="3 12" id="KW-0808">Transferase</keyword>
<dbReference type="Pfam" id="PF01087">
    <property type="entry name" value="GalP_UDP_transf"/>
    <property type="match status" value="1"/>
</dbReference>
<evidence type="ECO:0000313" key="12">
    <source>
        <dbReference type="EMBL" id="MDJ1168170.1"/>
    </source>
</evidence>
<evidence type="ECO:0000256" key="1">
    <source>
        <dbReference type="ARBA" id="ARBA00001947"/>
    </source>
</evidence>
<comment type="cofactor">
    <cofactor evidence="1">
        <name>Zn(2+)</name>
        <dbReference type="ChEBI" id="CHEBI:29105"/>
    </cofactor>
</comment>
<keyword evidence="4 12" id="KW-0548">Nucleotidyltransferase</keyword>
<proteinExistence type="inferred from homology"/>
<name>A0ABT7AMQ9_9CYAN</name>
<keyword evidence="8" id="KW-0119">Carbohydrate metabolism</keyword>
<dbReference type="InterPro" id="IPR036265">
    <property type="entry name" value="HIT-like_sf"/>
</dbReference>
<dbReference type="InterPro" id="IPR053177">
    <property type="entry name" value="ADP-glucose_phosphorylase"/>
</dbReference>
<evidence type="ECO:0000256" key="2">
    <source>
        <dbReference type="ARBA" id="ARBA00010951"/>
    </source>
</evidence>
<protein>
    <recommendedName>
        <fullName evidence="9">Galactose-1-phosphate uridylyltransferase</fullName>
        <ecNumber evidence="9">2.7.7.12</ecNumber>
    </recommendedName>
</protein>
<accession>A0ABT7AMQ9</accession>
<evidence type="ECO:0000259" key="10">
    <source>
        <dbReference type="Pfam" id="PF01087"/>
    </source>
</evidence>
<sequence>MQDIEGNHIRLNKVTREWVIYAPKRKHRPQDLRQLSTIEHPIALPCPFCPGGSHEEEDILLELPKANGSGWQTRVVANRYPALSTQGNTMRSSHGIYLMMPGYGRHEVIIESPDHEKDIPTMDLSEVELIVETYHHRYIDLMQEHESMMGIIFRNHGQRAGASQSHPHSQIIITSIVPQQRRWREEEAQRYYDDWGRCLYCDILKFEYKEETRILEENNSFLAFVPFAAEVPFEISIAPKHHEADFGSMTDTEKADFASMLQSVLTRLSDKLNDPDYNYIINTAARYKAEEPQVHWYCQIRPRLTTPAGFEIASSVSINPSLPEWDAQFLRE</sequence>
<feature type="domain" description="Galactose-1-phosphate uridyl transferase N-terminal" evidence="10">
    <location>
        <begin position="5"/>
        <end position="178"/>
    </location>
</feature>
<evidence type="ECO:0000256" key="4">
    <source>
        <dbReference type="ARBA" id="ARBA00022695"/>
    </source>
</evidence>
<dbReference type="EMBL" id="JAQOSP010000006">
    <property type="protein sequence ID" value="MDJ1168170.1"/>
    <property type="molecule type" value="Genomic_DNA"/>
</dbReference>
<evidence type="ECO:0000313" key="13">
    <source>
        <dbReference type="Proteomes" id="UP001235303"/>
    </source>
</evidence>
<keyword evidence="13" id="KW-1185">Reference proteome</keyword>
<dbReference type="EC" id="2.7.7.12" evidence="9"/>
<keyword evidence="5" id="KW-0479">Metal-binding</keyword>
<keyword evidence="6" id="KW-0862">Zinc</keyword>
<organism evidence="12 13">
    <name type="scientific">Roseofilum acuticapitatum BLCC-M154</name>
    <dbReference type="NCBI Taxonomy" id="3022444"/>
    <lineage>
        <taxon>Bacteria</taxon>
        <taxon>Bacillati</taxon>
        <taxon>Cyanobacteriota</taxon>
        <taxon>Cyanophyceae</taxon>
        <taxon>Desertifilales</taxon>
        <taxon>Desertifilaceae</taxon>
        <taxon>Roseofilum</taxon>
        <taxon>Roseofilum acuticapitatum</taxon>
    </lineage>
</organism>
<gene>
    <name evidence="12" type="primary">galT</name>
    <name evidence="12" type="ORF">PMG71_01860</name>
</gene>
<comment type="similarity">
    <text evidence="2">Belongs to the galactose-1-phosphate uridylyltransferase type 1 family.</text>
</comment>
<dbReference type="Gene3D" id="3.30.428.10">
    <property type="entry name" value="HIT-like"/>
    <property type="match status" value="2"/>
</dbReference>
<dbReference type="PANTHER" id="PTHR42763">
    <property type="entry name" value="ADP-GLUCOSE PHOSPHORYLASE"/>
    <property type="match status" value="1"/>
</dbReference>
<dbReference type="SUPFAM" id="SSF54197">
    <property type="entry name" value="HIT-like"/>
    <property type="match status" value="2"/>
</dbReference>
<evidence type="ECO:0000256" key="7">
    <source>
        <dbReference type="ARBA" id="ARBA00023144"/>
    </source>
</evidence>
<reference evidence="12 13" key="1">
    <citation type="submission" date="2023-01" db="EMBL/GenBank/DDBJ databases">
        <title>Novel diversity within Roseofilum (Cyanobacteria; Desertifilaceae) from marine benthic mats with descriptions of four novel species.</title>
        <authorList>
            <person name="Wang Y."/>
            <person name="Berthold D.E."/>
            <person name="Hu J."/>
            <person name="Lefler F.W."/>
            <person name="Laughinghouse H.D. IV."/>
        </authorList>
    </citation>
    <scope>NUCLEOTIDE SEQUENCE [LARGE SCALE GENOMIC DNA]</scope>
    <source>
        <strain evidence="12 13">BLCC-M154</strain>
    </source>
</reference>
<dbReference type="PIRSF" id="PIRSF000808">
    <property type="entry name" value="GalT"/>
    <property type="match status" value="1"/>
</dbReference>
<comment type="caution">
    <text evidence="12">The sequence shown here is derived from an EMBL/GenBank/DDBJ whole genome shotgun (WGS) entry which is preliminary data.</text>
</comment>
<evidence type="ECO:0000256" key="3">
    <source>
        <dbReference type="ARBA" id="ARBA00022679"/>
    </source>
</evidence>
<dbReference type="GO" id="GO:0008108">
    <property type="term" value="F:UDP-glucose:hexose-1-phosphate uridylyltransferase activity"/>
    <property type="evidence" value="ECO:0007669"/>
    <property type="project" value="UniProtKB-EC"/>
</dbReference>
<dbReference type="InterPro" id="IPR001937">
    <property type="entry name" value="GalP_UDPtransf1"/>
</dbReference>
<dbReference type="PANTHER" id="PTHR42763:SF2">
    <property type="entry name" value="ADP-GLUCOSE PHOSPHORYLASE"/>
    <property type="match status" value="1"/>
</dbReference>
<evidence type="ECO:0000259" key="11">
    <source>
        <dbReference type="Pfam" id="PF02744"/>
    </source>
</evidence>
<keyword evidence="7" id="KW-0299">Galactose metabolism</keyword>
<dbReference type="InterPro" id="IPR005849">
    <property type="entry name" value="GalP_Utransf_N"/>
</dbReference>
<evidence type="ECO:0000256" key="8">
    <source>
        <dbReference type="ARBA" id="ARBA00023277"/>
    </source>
</evidence>